<name>A0A7H2Q5I0_9GAMM</name>
<accession>A0A7H2Q5I0</accession>
<dbReference type="Proteomes" id="UP000516745">
    <property type="component" value="Chromosome"/>
</dbReference>
<dbReference type="Pfam" id="PF14518">
    <property type="entry name" value="Haem_oxygenas_2"/>
    <property type="match status" value="1"/>
</dbReference>
<evidence type="ECO:0000313" key="2">
    <source>
        <dbReference type="Proteomes" id="UP000516745"/>
    </source>
</evidence>
<gene>
    <name evidence="1" type="ORF">IC795_10880</name>
</gene>
<evidence type="ECO:0000313" key="1">
    <source>
        <dbReference type="EMBL" id="QNX10363.1"/>
    </source>
</evidence>
<dbReference type="EMBL" id="CP061565">
    <property type="protein sequence ID" value="QNX10363.1"/>
    <property type="molecule type" value="Genomic_DNA"/>
</dbReference>
<organism evidence="1 2">
    <name type="scientific">Acinetobacter seifertii</name>
    <dbReference type="NCBI Taxonomy" id="1530123"/>
    <lineage>
        <taxon>Bacteria</taxon>
        <taxon>Pseudomonadati</taxon>
        <taxon>Pseudomonadota</taxon>
        <taxon>Gammaproteobacteria</taxon>
        <taxon>Moraxellales</taxon>
        <taxon>Moraxellaceae</taxon>
        <taxon>Acinetobacter</taxon>
        <taxon>Acinetobacter calcoaceticus/baumannii complex</taxon>
    </lineage>
</organism>
<dbReference type="Gene3D" id="1.20.910.10">
    <property type="entry name" value="Heme oxygenase-like"/>
    <property type="match status" value="1"/>
</dbReference>
<protein>
    <submittedName>
        <fullName evidence="1">Iron-containing redox enzyme family protein</fullName>
    </submittedName>
</protein>
<reference evidence="1 2" key="2">
    <citation type="submission" date="2020-09" db="EMBL/GenBank/DDBJ databases">
        <authorList>
            <person name="Chen F.-J."/>
            <person name="Lee Y.-T."/>
        </authorList>
    </citation>
    <scope>NUCLEOTIDE SEQUENCE [LARGE SCALE GENOMIC DNA]</scope>
    <source>
        <strain evidence="1 2">AS72</strain>
    </source>
</reference>
<sequence>MPVVVKERLLDLLQDNQKNYYELFVFFLDPDVSSFEKEKKARDLLIKEIEKLEIEEIDFPSDINSIKSWCVNDNKKNCQEFQAYLNRRQAGQDREYFQNVAQAFEFLIKVSPTKKADGAWLYSSVHYWNDPVFHELIITYLEELGLGEPKANHVCIYDDLLRSLGLDSFDLLLEDEYYHQAVVQLALGYAPPEFIPEMVGFNLGYEQLPLHLLISNYELAELGIDSKYFNLHITIDNIDNGHAHKAIKVIEDIYNKYRDKELFFTKLKQGFALNNRGESSSNIIKNLSLEDFVHKILKRKALVGQLIHNETRQFGCKTINQWLSNPDDIAGLITHLTEQKWIKFNTDPEQSVFWRMINEENGKMFGVFNPVERQIIHDWIAGSDHSSNFLAYSRELKNSQRIQDYLFSYISDGELDALQQRVLQSSDLAIKICKLTPFLAPDSHHKSIGLWSTRKYVELLFPYLGTFKN</sequence>
<dbReference type="SMART" id="SM01236">
    <property type="entry name" value="Haem_oxygenase_2"/>
    <property type="match status" value="1"/>
</dbReference>
<dbReference type="InterPro" id="IPR016084">
    <property type="entry name" value="Haem_Oase-like_multi-hlx"/>
</dbReference>
<reference evidence="2" key="1">
    <citation type="submission" date="2020-09" db="EMBL/GenBank/DDBJ databases">
        <title>Clinical and molecular characterization of Acinetobacter seifertii in Taiwan.</title>
        <authorList>
            <person name="Li L.-H."/>
            <person name="Yang Y.-S."/>
            <person name="Sun J.-R."/>
            <person name="Huang T.-W."/>
            <person name="Huang W.-C."/>
            <person name="Wang Y.-C."/>
            <person name="Kuo T.-H."/>
            <person name="Kuo S.-C."/>
            <person name="Chen T.-L."/>
        </authorList>
    </citation>
    <scope>NUCLEOTIDE SEQUENCE [LARGE SCALE GENOMIC DNA]</scope>
    <source>
        <strain evidence="2">AS72</strain>
    </source>
</reference>
<proteinExistence type="predicted"/>
<dbReference type="AlphaFoldDB" id="A0A7H2Q5I0"/>